<feature type="domain" description="Tim10-like" evidence="9">
    <location>
        <begin position="25"/>
        <end position="88"/>
    </location>
</feature>
<evidence type="ECO:0000313" key="11">
    <source>
        <dbReference type="Proteomes" id="UP001221413"/>
    </source>
</evidence>
<evidence type="ECO:0000256" key="8">
    <source>
        <dbReference type="RuleBase" id="RU367043"/>
    </source>
</evidence>
<keyword evidence="3 8" id="KW-0999">Mitochondrion inner membrane</keyword>
<evidence type="ECO:0000256" key="4">
    <source>
        <dbReference type="ARBA" id="ARBA00022927"/>
    </source>
</evidence>
<keyword evidence="8" id="KW-0813">Transport</keyword>
<keyword evidence="6 8" id="KW-1015">Disulfide bond</keyword>
<dbReference type="InterPro" id="IPR035427">
    <property type="entry name" value="Tim10-like_dom_sf"/>
</dbReference>
<dbReference type="EMBL" id="JAQGDS010000001">
    <property type="protein sequence ID" value="KAJ6264769.1"/>
    <property type="molecule type" value="Genomic_DNA"/>
</dbReference>
<evidence type="ECO:0000256" key="3">
    <source>
        <dbReference type="ARBA" id="ARBA00022792"/>
    </source>
</evidence>
<gene>
    <name evidence="10" type="ORF">Dda_0921</name>
</gene>
<comment type="similarity">
    <text evidence="2 8">Belongs to the small Tim family.</text>
</comment>
<dbReference type="InterPro" id="IPR004217">
    <property type="entry name" value="Tim10-like"/>
</dbReference>
<evidence type="ECO:0000256" key="1">
    <source>
        <dbReference type="ARBA" id="ARBA00004137"/>
    </source>
</evidence>
<dbReference type="Pfam" id="PF02953">
    <property type="entry name" value="zf-Tim10_DDP"/>
    <property type="match status" value="1"/>
</dbReference>
<evidence type="ECO:0000256" key="6">
    <source>
        <dbReference type="ARBA" id="ARBA00023157"/>
    </source>
</evidence>
<evidence type="ECO:0000256" key="2">
    <source>
        <dbReference type="ARBA" id="ARBA00006720"/>
    </source>
</evidence>
<dbReference type="GO" id="GO:0015031">
    <property type="term" value="P:protein transport"/>
    <property type="evidence" value="ECO:0007669"/>
    <property type="project" value="UniProtKB-KW"/>
</dbReference>
<reference evidence="10" key="1">
    <citation type="submission" date="2023-01" db="EMBL/GenBank/DDBJ databases">
        <title>The chitinases involved in constricting ring structure development in the nematode-trapping fungus Drechslerella dactyloides.</title>
        <authorList>
            <person name="Wang R."/>
            <person name="Zhang L."/>
            <person name="Tang P."/>
            <person name="Li S."/>
            <person name="Liang L."/>
        </authorList>
    </citation>
    <scope>NUCLEOTIDE SEQUENCE</scope>
    <source>
        <strain evidence="10">YMF1.00031</strain>
    </source>
</reference>
<dbReference type="Proteomes" id="UP001221413">
    <property type="component" value="Unassembled WGS sequence"/>
</dbReference>
<evidence type="ECO:0000256" key="7">
    <source>
        <dbReference type="ARBA" id="ARBA00023186"/>
    </source>
</evidence>
<keyword evidence="5 8" id="KW-0811">Translocation</keyword>
<dbReference type="AlphaFoldDB" id="A0AAD6J725"/>
<keyword evidence="3 8" id="KW-0472">Membrane</keyword>
<comment type="domain">
    <text evidence="8">The twin CX3C motif contains 4 conserved Cys residues that form 2 disulfide bonds in the mitochondrial intermembrane space.</text>
</comment>
<dbReference type="GO" id="GO:0005743">
    <property type="term" value="C:mitochondrial inner membrane"/>
    <property type="evidence" value="ECO:0007669"/>
    <property type="project" value="UniProtKB-SubCell"/>
</dbReference>
<comment type="subunit">
    <text evidence="8">Heterohexamer.</text>
</comment>
<dbReference type="Gene3D" id="1.10.287.810">
    <property type="entry name" value="Mitochondrial import inner membrane translocase subunit tim13 like domains"/>
    <property type="match status" value="1"/>
</dbReference>
<name>A0AAD6J725_DREDA</name>
<comment type="function">
    <text evidence="8">Mitochondrial intermembrane chaperone that participates in the import and insertion of some multi-pass transmembrane proteins into the mitochondrial inner membrane. Also required for the transfer of beta-barrel precursors from the TOM complex to the sorting and assembly machinery (SAM complex) of the outer membrane. Acts as a chaperone-like protein that protects the hydrophobic precursors from aggregation and guide them through the mitochondrial intermembrane space.</text>
</comment>
<accession>A0AAD6J725</accession>
<organism evidence="10 11">
    <name type="scientific">Drechslerella dactyloides</name>
    <name type="common">Nematode-trapping fungus</name>
    <name type="synonym">Arthrobotrys dactyloides</name>
    <dbReference type="NCBI Taxonomy" id="74499"/>
    <lineage>
        <taxon>Eukaryota</taxon>
        <taxon>Fungi</taxon>
        <taxon>Dikarya</taxon>
        <taxon>Ascomycota</taxon>
        <taxon>Pezizomycotina</taxon>
        <taxon>Orbiliomycetes</taxon>
        <taxon>Orbiliales</taxon>
        <taxon>Orbiliaceae</taxon>
        <taxon>Drechslerella</taxon>
    </lineage>
</organism>
<evidence type="ECO:0000256" key="5">
    <source>
        <dbReference type="ARBA" id="ARBA00023010"/>
    </source>
</evidence>
<comment type="caution">
    <text evidence="10">The sequence shown here is derived from an EMBL/GenBank/DDBJ whole genome shotgun (WGS) entry which is preliminary data.</text>
</comment>
<proteinExistence type="inferred from homology"/>
<sequence>MDGSSSTPDINLNDLSPNDKKELQQFVTNEAQKAKIQSTVHYLTDMCWKRCITSRISSGSMDSYERPCMENCVDRYIDSQVAVLKHLDKLRNSS</sequence>
<keyword evidence="7 8" id="KW-0143">Chaperone</keyword>
<keyword evidence="4 8" id="KW-0653">Protein transport</keyword>
<protein>
    <recommendedName>
        <fullName evidence="8">Mitochondrial import inner membrane translocase subunit</fullName>
    </recommendedName>
</protein>
<keyword evidence="8" id="KW-0496">Mitochondrion</keyword>
<evidence type="ECO:0000313" key="10">
    <source>
        <dbReference type="EMBL" id="KAJ6264769.1"/>
    </source>
</evidence>
<dbReference type="SUPFAM" id="SSF144122">
    <property type="entry name" value="Tim10-like"/>
    <property type="match status" value="1"/>
</dbReference>
<keyword evidence="11" id="KW-1185">Reference proteome</keyword>
<comment type="subcellular location">
    <subcellularLocation>
        <location evidence="1 8">Mitochondrion inner membrane</location>
        <topology evidence="1 8">Peripheral membrane protein</topology>
        <orientation evidence="1 8">Intermembrane side</orientation>
    </subcellularLocation>
</comment>
<evidence type="ECO:0000259" key="9">
    <source>
        <dbReference type="Pfam" id="PF02953"/>
    </source>
</evidence>